<keyword evidence="1" id="KW-1133">Transmembrane helix</keyword>
<dbReference type="STRING" id="45851.BHV86_06550"/>
<reference evidence="2 3" key="1">
    <citation type="submission" date="2010-02" db="EMBL/GenBank/DDBJ databases">
        <authorList>
            <person name="Weinstock G."/>
            <person name="Sodergren E."/>
            <person name="Clifton S."/>
            <person name="Fulton L."/>
            <person name="Fulton B."/>
            <person name="Courtney L."/>
            <person name="Fronick C."/>
            <person name="Harrison M."/>
            <person name="Strong C."/>
            <person name="Farmer C."/>
            <person name="Delahaunty K."/>
            <person name="Markovic C."/>
            <person name="Hall O."/>
            <person name="Minx P."/>
            <person name="Tomlinson C."/>
            <person name="Mitreva M."/>
            <person name="Nelson J."/>
            <person name="Hou S."/>
            <person name="Wollam A."/>
            <person name="Pepin K.H."/>
            <person name="Johnson M."/>
            <person name="Bhonagiri V."/>
            <person name="Zhang X."/>
            <person name="Suruliraj S."/>
            <person name="Warren W."/>
            <person name="Chinwalla A."/>
            <person name="Mardis E.R."/>
            <person name="Wilson R.K."/>
        </authorList>
    </citation>
    <scope>NUCLEOTIDE SEQUENCE [LARGE SCALE GENOMIC DNA]</scope>
    <source>
        <strain evidence="2 3">DSM 2876</strain>
    </source>
</reference>
<proteinExistence type="predicted"/>
<sequence>MKKNKVFKGQPGYFLSRKKKLLMGSLAGFLMMFLFFVTGFIIYGTPKNLFSVLAVITVLPTTKIYVQYMMLPWKNNADREYLEKIKAEYPDVDFYAELLMTGLDKRYEITYLAIDKDENITAYSGNPKSEKELFSKAVVNFLNYYNFDAKVKLFTDIREFEKHLKKIETGKTSPTPEQKEHMEVVFEKVSIMSI</sequence>
<accession>D4RW26</accession>
<dbReference type="AlphaFoldDB" id="D4RW26"/>
<evidence type="ECO:0000313" key="2">
    <source>
        <dbReference type="EMBL" id="EFF69643.1"/>
    </source>
</evidence>
<keyword evidence="3" id="KW-1185">Reference proteome</keyword>
<feature type="transmembrane region" description="Helical" evidence="1">
    <location>
        <begin position="21"/>
        <end position="43"/>
    </location>
</feature>
<dbReference type="EMBL" id="ABWN01000017">
    <property type="protein sequence ID" value="EFF69643.1"/>
    <property type="molecule type" value="Genomic_DNA"/>
</dbReference>
<comment type="caution">
    <text evidence="2">The sequence shown here is derived from an EMBL/GenBank/DDBJ whole genome shotgun (WGS) entry which is preliminary data.</text>
</comment>
<protein>
    <submittedName>
        <fullName evidence="2">Uncharacterized protein</fullName>
    </submittedName>
</protein>
<evidence type="ECO:0000256" key="1">
    <source>
        <dbReference type="SAM" id="Phobius"/>
    </source>
</evidence>
<organism evidence="2 3">
    <name type="scientific">Eshraghiella crossota DSM 2876</name>
    <dbReference type="NCBI Taxonomy" id="511680"/>
    <lineage>
        <taxon>Bacteria</taxon>
        <taxon>Bacillati</taxon>
        <taxon>Bacillota</taxon>
        <taxon>Clostridia</taxon>
        <taxon>Lachnospirales</taxon>
        <taxon>Lachnospiraceae</taxon>
        <taxon>Eshraghiella</taxon>
    </lineage>
</organism>
<dbReference type="HOGENOM" id="CLU_1400198_0_0_9"/>
<dbReference type="GeneID" id="98918522"/>
<gene>
    <name evidence="2" type="ORF">BUTYVIB_00156</name>
</gene>
<dbReference type="Proteomes" id="UP000006238">
    <property type="component" value="Unassembled WGS sequence"/>
</dbReference>
<keyword evidence="1" id="KW-0472">Membrane</keyword>
<dbReference type="RefSeq" id="WP_005600779.1">
    <property type="nucleotide sequence ID" value="NZ_GG663519.1"/>
</dbReference>
<evidence type="ECO:0000313" key="3">
    <source>
        <dbReference type="Proteomes" id="UP000006238"/>
    </source>
</evidence>
<keyword evidence="1" id="KW-0812">Transmembrane</keyword>
<feature type="transmembrane region" description="Helical" evidence="1">
    <location>
        <begin position="49"/>
        <end position="66"/>
    </location>
</feature>
<name>D4RW26_9FIRM</name>